<evidence type="ECO:0000256" key="6">
    <source>
        <dbReference type="ARBA" id="ARBA00022692"/>
    </source>
</evidence>
<comment type="cofactor">
    <cofactor evidence="1">
        <name>heme</name>
        <dbReference type="ChEBI" id="CHEBI:30413"/>
    </cofactor>
</comment>
<evidence type="ECO:0000256" key="5">
    <source>
        <dbReference type="ARBA" id="ARBA00022660"/>
    </source>
</evidence>
<evidence type="ECO:0000256" key="3">
    <source>
        <dbReference type="ARBA" id="ARBA00007866"/>
    </source>
</evidence>
<evidence type="ECO:0000256" key="2">
    <source>
        <dbReference type="ARBA" id="ARBA00004141"/>
    </source>
</evidence>
<dbReference type="EMBL" id="FOSN01000003">
    <property type="protein sequence ID" value="SFK19264.1"/>
    <property type="molecule type" value="Genomic_DNA"/>
</dbReference>
<evidence type="ECO:0000256" key="11">
    <source>
        <dbReference type="ARBA" id="ARBA00023008"/>
    </source>
</evidence>
<evidence type="ECO:0000256" key="4">
    <source>
        <dbReference type="ARBA" id="ARBA00022448"/>
    </source>
</evidence>
<evidence type="ECO:0000259" key="18">
    <source>
        <dbReference type="PROSITE" id="PS50857"/>
    </source>
</evidence>
<dbReference type="InterPro" id="IPR034210">
    <property type="entry name" value="CcO_II_C"/>
</dbReference>
<dbReference type="SUPFAM" id="SSF49503">
    <property type="entry name" value="Cupredoxins"/>
    <property type="match status" value="1"/>
</dbReference>
<dbReference type="InterPro" id="IPR045187">
    <property type="entry name" value="CcO_II"/>
</dbReference>
<dbReference type="Proteomes" id="UP000198755">
    <property type="component" value="Unassembled WGS sequence"/>
</dbReference>
<dbReference type="InterPro" id="IPR014222">
    <property type="entry name" value="Cyt_c_oxidase_su2"/>
</dbReference>
<feature type="domain" description="Cytochrome oxidase subunit II copper A binding" evidence="18">
    <location>
        <begin position="151"/>
        <end position="286"/>
    </location>
</feature>
<keyword evidence="11 16" id="KW-0186">Copper</keyword>
<evidence type="ECO:0000256" key="12">
    <source>
        <dbReference type="ARBA" id="ARBA00023136"/>
    </source>
</evidence>
<dbReference type="Gene3D" id="2.60.40.420">
    <property type="entry name" value="Cupredoxins - blue copper proteins"/>
    <property type="match status" value="1"/>
</dbReference>
<accession>A0A1I3XI59</accession>
<organism evidence="20 21">
    <name type="scientific">Methylocapsa palsarum</name>
    <dbReference type="NCBI Taxonomy" id="1612308"/>
    <lineage>
        <taxon>Bacteria</taxon>
        <taxon>Pseudomonadati</taxon>
        <taxon>Pseudomonadota</taxon>
        <taxon>Alphaproteobacteria</taxon>
        <taxon>Hyphomicrobiales</taxon>
        <taxon>Beijerinckiaceae</taxon>
        <taxon>Methylocapsa</taxon>
    </lineage>
</organism>
<evidence type="ECO:0000256" key="17">
    <source>
        <dbReference type="SAM" id="Phobius"/>
    </source>
</evidence>
<dbReference type="InterPro" id="IPR001505">
    <property type="entry name" value="Copper_CuA"/>
</dbReference>
<dbReference type="SUPFAM" id="SSF81464">
    <property type="entry name" value="Cytochrome c oxidase subunit II-like, transmembrane region"/>
    <property type="match status" value="1"/>
</dbReference>
<evidence type="ECO:0000313" key="21">
    <source>
        <dbReference type="Proteomes" id="UP000198755"/>
    </source>
</evidence>
<dbReference type="InterPro" id="IPR036257">
    <property type="entry name" value="Cyt_c_oxidase_su2_TM_sf"/>
</dbReference>
<dbReference type="PROSITE" id="PS50857">
    <property type="entry name" value="COX2_CUA"/>
    <property type="match status" value="1"/>
</dbReference>
<gene>
    <name evidence="20" type="ORF">SAMN05444581_103159</name>
</gene>
<evidence type="ECO:0000313" key="20">
    <source>
        <dbReference type="EMBL" id="SFK19264.1"/>
    </source>
</evidence>
<comment type="subcellular location">
    <subcellularLocation>
        <location evidence="15">Cell membrane</location>
        <topology evidence="15">Multi-pass membrane protein</topology>
    </subcellularLocation>
    <subcellularLocation>
        <location evidence="2">Membrane</location>
        <topology evidence="2">Multi-pass membrane protein</topology>
    </subcellularLocation>
</comment>
<keyword evidence="5 15" id="KW-0679">Respiratory chain</keyword>
<evidence type="ECO:0000256" key="7">
    <source>
        <dbReference type="ARBA" id="ARBA00022723"/>
    </source>
</evidence>
<dbReference type="CDD" id="cd13912">
    <property type="entry name" value="CcO_II_C"/>
    <property type="match status" value="1"/>
</dbReference>
<dbReference type="InterPro" id="IPR011759">
    <property type="entry name" value="Cyt_c_oxidase_su2_TM_dom"/>
</dbReference>
<comment type="similarity">
    <text evidence="3 15">Belongs to the cytochrome c oxidase subunit 2 family.</text>
</comment>
<comment type="catalytic activity">
    <reaction evidence="14 16">
        <text>4 Fe(II)-[cytochrome c] + O2 + 8 H(+)(in) = 4 Fe(III)-[cytochrome c] + 2 H2O + 4 H(+)(out)</text>
        <dbReference type="Rhea" id="RHEA:11436"/>
        <dbReference type="Rhea" id="RHEA-COMP:10350"/>
        <dbReference type="Rhea" id="RHEA-COMP:14399"/>
        <dbReference type="ChEBI" id="CHEBI:15377"/>
        <dbReference type="ChEBI" id="CHEBI:15378"/>
        <dbReference type="ChEBI" id="CHEBI:15379"/>
        <dbReference type="ChEBI" id="CHEBI:29033"/>
        <dbReference type="ChEBI" id="CHEBI:29034"/>
        <dbReference type="EC" id="7.1.1.9"/>
    </reaction>
</comment>
<evidence type="ECO:0000256" key="1">
    <source>
        <dbReference type="ARBA" id="ARBA00001971"/>
    </source>
</evidence>
<feature type="domain" description="Cytochrome oxidase subunit II transmembrane region profile" evidence="19">
    <location>
        <begin position="54"/>
        <end position="150"/>
    </location>
</feature>
<keyword evidence="12 17" id="KW-0472">Membrane</keyword>
<keyword evidence="21" id="KW-1185">Reference proteome</keyword>
<dbReference type="GO" id="GO:0004129">
    <property type="term" value="F:cytochrome-c oxidase activity"/>
    <property type="evidence" value="ECO:0007669"/>
    <property type="project" value="UniProtKB-EC"/>
</dbReference>
<dbReference type="PROSITE" id="PS00078">
    <property type="entry name" value="COX2"/>
    <property type="match status" value="1"/>
</dbReference>
<dbReference type="FunFam" id="2.60.40.420:FF:000001">
    <property type="entry name" value="Cytochrome c oxidase subunit 2"/>
    <property type="match status" value="1"/>
</dbReference>
<evidence type="ECO:0000256" key="9">
    <source>
        <dbReference type="ARBA" id="ARBA00022982"/>
    </source>
</evidence>
<evidence type="ECO:0000256" key="15">
    <source>
        <dbReference type="RuleBase" id="RU000456"/>
    </source>
</evidence>
<feature type="transmembrane region" description="Helical" evidence="17">
    <location>
        <begin position="75"/>
        <end position="101"/>
    </location>
</feature>
<protein>
    <recommendedName>
        <fullName evidence="16">Cytochrome c oxidase subunit 2</fullName>
        <ecNumber evidence="16">7.1.1.9</ecNumber>
    </recommendedName>
</protein>
<evidence type="ECO:0000256" key="13">
    <source>
        <dbReference type="ARBA" id="ARBA00024688"/>
    </source>
</evidence>
<dbReference type="GO" id="GO:0005886">
    <property type="term" value="C:plasma membrane"/>
    <property type="evidence" value="ECO:0007669"/>
    <property type="project" value="UniProtKB-SubCell"/>
</dbReference>
<comment type="cofactor">
    <cofactor evidence="16">
        <name>Cu cation</name>
        <dbReference type="ChEBI" id="CHEBI:23378"/>
    </cofactor>
    <text evidence="16">Binds a copper A center.</text>
</comment>
<evidence type="ECO:0000256" key="10">
    <source>
        <dbReference type="ARBA" id="ARBA00022989"/>
    </source>
</evidence>
<keyword evidence="9 15" id="KW-0249">Electron transport</keyword>
<dbReference type="NCBIfam" id="TIGR02866">
    <property type="entry name" value="CoxB"/>
    <property type="match status" value="1"/>
</dbReference>
<dbReference type="PRINTS" id="PR01166">
    <property type="entry name" value="CYCOXIDASEII"/>
</dbReference>
<dbReference type="PANTHER" id="PTHR22888">
    <property type="entry name" value="CYTOCHROME C OXIDASE, SUBUNIT II"/>
    <property type="match status" value="1"/>
</dbReference>
<dbReference type="GO" id="GO:0042773">
    <property type="term" value="P:ATP synthesis coupled electron transport"/>
    <property type="evidence" value="ECO:0007669"/>
    <property type="project" value="TreeGrafter"/>
</dbReference>
<proteinExistence type="inferred from homology"/>
<dbReference type="Pfam" id="PF02790">
    <property type="entry name" value="COX2_TM"/>
    <property type="match status" value="1"/>
</dbReference>
<dbReference type="PROSITE" id="PS50999">
    <property type="entry name" value="COX2_TM"/>
    <property type="match status" value="1"/>
</dbReference>
<dbReference type="InterPro" id="IPR008972">
    <property type="entry name" value="Cupredoxin"/>
</dbReference>
<dbReference type="PANTHER" id="PTHR22888:SF9">
    <property type="entry name" value="CYTOCHROME C OXIDASE SUBUNIT 2"/>
    <property type="match status" value="1"/>
</dbReference>
<keyword evidence="8" id="KW-1278">Translocase</keyword>
<comment type="function">
    <text evidence="13 16">Subunits I and II form the functional core of the enzyme complex. Electrons originating in cytochrome c are transferred via heme a and Cu(A) to the binuclear center formed by heme a3 and Cu(B).</text>
</comment>
<evidence type="ECO:0000259" key="19">
    <source>
        <dbReference type="PROSITE" id="PS50999"/>
    </source>
</evidence>
<sequence length="312" mass="34158">MKTARAAAKITSAAAPYFDTATIFRASRAQLMRTGLSVSAFLASAISAARADGFPTPGQIGFGEAVTPIAHEMHFFHNWILLPIIVGIVIFVFGLLTYVVLRFNEKANPVPAQTTHNSTLEVIWTVAPVMILVIIAIPSFRLLTHQVVVPEADITLKATGKQWYWTYNYPKDQGGGFEFDSYLVPEASLKPGDMRLLTVDNMAVVPVGKTVRLLVTAADVIHSFTIPSFGVRIDAVPGRMNESWFKAEREGTYYGQCSKICGKDHAYMPIVFHVVSQEDYDAWLLEASKKFASNDAGPLRLAYSAAGPAGQR</sequence>
<keyword evidence="6 15" id="KW-0812">Transmembrane</keyword>
<evidence type="ECO:0000256" key="14">
    <source>
        <dbReference type="ARBA" id="ARBA00047816"/>
    </source>
</evidence>
<dbReference type="GO" id="GO:0005507">
    <property type="term" value="F:copper ion binding"/>
    <property type="evidence" value="ECO:0007669"/>
    <property type="project" value="InterPro"/>
</dbReference>
<dbReference type="EC" id="7.1.1.9" evidence="16"/>
<name>A0A1I3XI59_9HYPH</name>
<keyword evidence="4 15" id="KW-0813">Transport</keyword>
<dbReference type="GO" id="GO:0016491">
    <property type="term" value="F:oxidoreductase activity"/>
    <property type="evidence" value="ECO:0007669"/>
    <property type="project" value="InterPro"/>
</dbReference>
<reference evidence="20 21" key="1">
    <citation type="submission" date="2016-10" db="EMBL/GenBank/DDBJ databases">
        <authorList>
            <person name="de Groot N.N."/>
        </authorList>
    </citation>
    <scope>NUCLEOTIDE SEQUENCE [LARGE SCALE GENOMIC DNA]</scope>
    <source>
        <strain evidence="20 21">NE2</strain>
    </source>
</reference>
<dbReference type="Pfam" id="PF00116">
    <property type="entry name" value="COX2"/>
    <property type="match status" value="1"/>
</dbReference>
<dbReference type="InterPro" id="IPR002429">
    <property type="entry name" value="CcO_II-like_C"/>
</dbReference>
<dbReference type="AlphaFoldDB" id="A0A1I3XI59"/>
<evidence type="ECO:0000256" key="16">
    <source>
        <dbReference type="RuleBase" id="RU004024"/>
    </source>
</evidence>
<keyword evidence="10 17" id="KW-1133">Transmembrane helix</keyword>
<evidence type="ECO:0000256" key="8">
    <source>
        <dbReference type="ARBA" id="ARBA00022967"/>
    </source>
</evidence>
<feature type="transmembrane region" description="Helical" evidence="17">
    <location>
        <begin position="122"/>
        <end position="140"/>
    </location>
</feature>
<keyword evidence="7 16" id="KW-0479">Metal-binding</keyword>
<dbReference type="Gene3D" id="1.10.287.90">
    <property type="match status" value="1"/>
</dbReference>
<dbReference type="STRING" id="1612308.SAMN05444581_103159"/>